<dbReference type="InterPro" id="IPR036388">
    <property type="entry name" value="WH-like_DNA-bd_sf"/>
</dbReference>
<dbReference type="SUPFAM" id="SSF53850">
    <property type="entry name" value="Periplasmic binding protein-like II"/>
    <property type="match status" value="1"/>
</dbReference>
<evidence type="ECO:0000313" key="7">
    <source>
        <dbReference type="Proteomes" id="UP001524587"/>
    </source>
</evidence>
<dbReference type="PANTHER" id="PTHR30126">
    <property type="entry name" value="HTH-TYPE TRANSCRIPTIONAL REGULATOR"/>
    <property type="match status" value="1"/>
</dbReference>
<dbReference type="InterPro" id="IPR036390">
    <property type="entry name" value="WH_DNA-bd_sf"/>
</dbReference>
<proteinExistence type="inferred from homology"/>
<dbReference type="SUPFAM" id="SSF46785">
    <property type="entry name" value="Winged helix' DNA-binding domain"/>
    <property type="match status" value="1"/>
</dbReference>
<dbReference type="CDD" id="cd08420">
    <property type="entry name" value="PBP2_CysL_like"/>
    <property type="match status" value="1"/>
</dbReference>
<sequence>MTLEQLRIFLAVAERQHVTEAARALNLTQSAVSNAVAALEERHAVRLFDRVGRGIVLNENGRAFLPEARAVMDRAALAEAVLHDLGGLRRGRLRLCASQTIAGYWLPERLARFHAAYPAVELDVSVGNTHEVAQAVLEGGCEIGFVEGAVDHAGLELLEIGRDRLLILCRPSHPWARLASLTAADLSDAAWIMREAGSGTRSSLEAAMAEAGCDPAGLPVSLVLPSNEAVLSAVQAGNGVAALSQYVAGAALAAGLVTALPFDLPARPFHALRHRDRFRTRAVEAFVQLLPDGAAPAEPLISRDGTARR</sequence>
<evidence type="ECO:0000256" key="1">
    <source>
        <dbReference type="ARBA" id="ARBA00009437"/>
    </source>
</evidence>
<reference evidence="6 7" key="1">
    <citation type="submission" date="2022-06" db="EMBL/GenBank/DDBJ databases">
        <title>Endosaccharibacter gen. nov., sp. nov., endophytic bacteria isolated from sugarcane.</title>
        <authorList>
            <person name="Pitiwittayakul N."/>
            <person name="Yukphan P."/>
            <person name="Charoenyingcharoen P."/>
            <person name="Tanasupawat S."/>
        </authorList>
    </citation>
    <scope>NUCLEOTIDE SEQUENCE [LARGE SCALE GENOMIC DNA]</scope>
    <source>
        <strain evidence="6 7">KSS8</strain>
    </source>
</reference>
<gene>
    <name evidence="6" type="ORF">NFI95_03210</name>
</gene>
<comment type="similarity">
    <text evidence="1">Belongs to the LysR transcriptional regulatory family.</text>
</comment>
<dbReference type="InterPro" id="IPR000847">
    <property type="entry name" value="LysR_HTH_N"/>
</dbReference>
<dbReference type="EMBL" id="JAMSKV010000002">
    <property type="protein sequence ID" value="MCQ8277460.1"/>
    <property type="molecule type" value="Genomic_DNA"/>
</dbReference>
<dbReference type="InterPro" id="IPR005119">
    <property type="entry name" value="LysR_subst-bd"/>
</dbReference>
<keyword evidence="4" id="KW-0804">Transcription</keyword>
<dbReference type="PANTHER" id="PTHR30126:SF39">
    <property type="entry name" value="HTH-TYPE TRANSCRIPTIONAL REGULATOR CYSL"/>
    <property type="match status" value="1"/>
</dbReference>
<organism evidence="6 7">
    <name type="scientific">Endosaccharibacter trunci</name>
    <dbReference type="NCBI Taxonomy" id="2812733"/>
    <lineage>
        <taxon>Bacteria</taxon>
        <taxon>Pseudomonadati</taxon>
        <taxon>Pseudomonadota</taxon>
        <taxon>Alphaproteobacteria</taxon>
        <taxon>Acetobacterales</taxon>
        <taxon>Acetobacteraceae</taxon>
        <taxon>Endosaccharibacter</taxon>
    </lineage>
</organism>
<accession>A0ABT1W3L7</accession>
<keyword evidence="3" id="KW-0238">DNA-binding</keyword>
<dbReference type="Pfam" id="PF00126">
    <property type="entry name" value="HTH_1"/>
    <property type="match status" value="1"/>
</dbReference>
<dbReference type="Pfam" id="PF03466">
    <property type="entry name" value="LysR_substrate"/>
    <property type="match status" value="1"/>
</dbReference>
<evidence type="ECO:0000256" key="2">
    <source>
        <dbReference type="ARBA" id="ARBA00023015"/>
    </source>
</evidence>
<evidence type="ECO:0000256" key="3">
    <source>
        <dbReference type="ARBA" id="ARBA00023125"/>
    </source>
</evidence>
<dbReference type="PRINTS" id="PR00039">
    <property type="entry name" value="HTHLYSR"/>
</dbReference>
<keyword evidence="7" id="KW-1185">Reference proteome</keyword>
<evidence type="ECO:0000256" key="4">
    <source>
        <dbReference type="ARBA" id="ARBA00023163"/>
    </source>
</evidence>
<dbReference type="RefSeq" id="WP_422862905.1">
    <property type="nucleotide sequence ID" value="NZ_JAMSKV010000002.1"/>
</dbReference>
<keyword evidence="2" id="KW-0805">Transcription regulation</keyword>
<feature type="domain" description="HTH lysR-type" evidence="5">
    <location>
        <begin position="1"/>
        <end position="58"/>
    </location>
</feature>
<evidence type="ECO:0000313" key="6">
    <source>
        <dbReference type="EMBL" id="MCQ8277460.1"/>
    </source>
</evidence>
<dbReference type="Proteomes" id="UP001524587">
    <property type="component" value="Unassembled WGS sequence"/>
</dbReference>
<protein>
    <submittedName>
        <fullName evidence="6">LysR family transcriptional regulator</fullName>
    </submittedName>
</protein>
<dbReference type="PROSITE" id="PS50931">
    <property type="entry name" value="HTH_LYSR"/>
    <property type="match status" value="1"/>
</dbReference>
<comment type="caution">
    <text evidence="6">The sequence shown here is derived from an EMBL/GenBank/DDBJ whole genome shotgun (WGS) entry which is preliminary data.</text>
</comment>
<dbReference type="Gene3D" id="1.10.10.10">
    <property type="entry name" value="Winged helix-like DNA-binding domain superfamily/Winged helix DNA-binding domain"/>
    <property type="match status" value="1"/>
</dbReference>
<evidence type="ECO:0000259" key="5">
    <source>
        <dbReference type="PROSITE" id="PS50931"/>
    </source>
</evidence>
<name>A0ABT1W3L7_9PROT</name>
<dbReference type="Gene3D" id="3.40.190.290">
    <property type="match status" value="1"/>
</dbReference>